<dbReference type="OrthoDB" id="532420at2759"/>
<comment type="similarity">
    <text evidence="5">Belongs to the USP family.</text>
</comment>
<comment type="catalytic activity">
    <reaction evidence="7">
        <text>a monosaccharide 1-phosphate + UTP + H(+) = a UDP-monosaccharide + diphosphate</text>
        <dbReference type="Rhea" id="RHEA:13205"/>
        <dbReference type="ChEBI" id="CHEBI:15378"/>
        <dbReference type="ChEBI" id="CHEBI:33019"/>
        <dbReference type="ChEBI" id="CHEBI:46398"/>
        <dbReference type="ChEBI" id="CHEBI:140358"/>
        <dbReference type="ChEBI" id="CHEBI:140359"/>
        <dbReference type="EC" id="2.7.7.64"/>
    </reaction>
</comment>
<proteinExistence type="inferred from homology"/>
<evidence type="ECO:0000313" key="9">
    <source>
        <dbReference type="Proteomes" id="UP000187209"/>
    </source>
</evidence>
<accession>A0A1R2CS66</accession>
<reference evidence="8 9" key="1">
    <citation type="submission" date="2016-11" db="EMBL/GenBank/DDBJ databases">
        <title>The macronuclear genome of Stentor coeruleus: a giant cell with tiny introns.</title>
        <authorList>
            <person name="Slabodnick M."/>
            <person name="Ruby J.G."/>
            <person name="Reiff S.B."/>
            <person name="Swart E.C."/>
            <person name="Gosai S."/>
            <person name="Prabakaran S."/>
            <person name="Witkowska E."/>
            <person name="Larue G.E."/>
            <person name="Fisher S."/>
            <person name="Freeman R.M."/>
            <person name="Gunawardena J."/>
            <person name="Chu W."/>
            <person name="Stover N.A."/>
            <person name="Gregory B.D."/>
            <person name="Nowacki M."/>
            <person name="Derisi J."/>
            <person name="Roy S.W."/>
            <person name="Marshall W.F."/>
            <person name="Sood P."/>
        </authorList>
    </citation>
    <scope>NUCLEOTIDE SEQUENCE [LARGE SCALE GENOMIC DNA]</scope>
    <source>
        <strain evidence="8">WM001</strain>
    </source>
</reference>
<evidence type="ECO:0000256" key="2">
    <source>
        <dbReference type="ARBA" id="ARBA00001946"/>
    </source>
</evidence>
<dbReference type="GO" id="GO:0006048">
    <property type="term" value="P:UDP-N-acetylglucosamine biosynthetic process"/>
    <property type="evidence" value="ECO:0007669"/>
    <property type="project" value="TreeGrafter"/>
</dbReference>
<dbReference type="Pfam" id="PF01704">
    <property type="entry name" value="UDPGP"/>
    <property type="match status" value="1"/>
</dbReference>
<comment type="caution">
    <text evidence="8">The sequence shown here is derived from an EMBL/GenBank/DDBJ whole genome shotgun (WGS) entry which is preliminary data.</text>
</comment>
<comment type="cofactor">
    <cofactor evidence="2">
        <name>Mg(2+)</name>
        <dbReference type="ChEBI" id="CHEBI:18420"/>
    </cofactor>
</comment>
<evidence type="ECO:0000256" key="4">
    <source>
        <dbReference type="ARBA" id="ARBA00022695"/>
    </source>
</evidence>
<dbReference type="Gene3D" id="3.90.550.10">
    <property type="entry name" value="Spore Coat Polysaccharide Biosynthesis Protein SpsA, Chain A"/>
    <property type="match status" value="1"/>
</dbReference>
<protein>
    <recommendedName>
        <fullName evidence="6">UTP-monosaccharide-1-phosphate uridylyltransferase</fullName>
        <ecNumber evidence="6">2.7.7.64</ecNumber>
    </recommendedName>
</protein>
<keyword evidence="4" id="KW-0548">Nucleotidyltransferase</keyword>
<dbReference type="InterPro" id="IPR029044">
    <property type="entry name" value="Nucleotide-diphossugar_trans"/>
</dbReference>
<evidence type="ECO:0000256" key="7">
    <source>
        <dbReference type="ARBA" id="ARBA00048259"/>
    </source>
</evidence>
<dbReference type="InterPro" id="IPR039741">
    <property type="entry name" value="UDP-sugar_pyrophosphorylase"/>
</dbReference>
<dbReference type="AlphaFoldDB" id="A0A1R2CS66"/>
<keyword evidence="3" id="KW-0808">Transferase</keyword>
<dbReference type="EC" id="2.7.7.64" evidence="6"/>
<evidence type="ECO:0000256" key="3">
    <source>
        <dbReference type="ARBA" id="ARBA00022679"/>
    </source>
</evidence>
<evidence type="ECO:0000256" key="5">
    <source>
        <dbReference type="ARBA" id="ARBA00038047"/>
    </source>
</evidence>
<dbReference type="PANTHER" id="PTHR11952:SF9">
    <property type="entry name" value="UDP-SUGAR PYROPHOSPHORYLASE"/>
    <property type="match status" value="1"/>
</dbReference>
<evidence type="ECO:0000256" key="6">
    <source>
        <dbReference type="ARBA" id="ARBA00039080"/>
    </source>
</evidence>
<keyword evidence="9" id="KW-1185">Reference proteome</keyword>
<evidence type="ECO:0000313" key="8">
    <source>
        <dbReference type="EMBL" id="OMJ91852.1"/>
    </source>
</evidence>
<gene>
    <name evidence="8" type="ORF">SteCoe_5525</name>
</gene>
<dbReference type="GO" id="GO:0003977">
    <property type="term" value="F:UDP-N-acetylglucosamine diphosphorylase activity"/>
    <property type="evidence" value="ECO:0007669"/>
    <property type="project" value="TreeGrafter"/>
</dbReference>
<organism evidence="8 9">
    <name type="scientific">Stentor coeruleus</name>
    <dbReference type="NCBI Taxonomy" id="5963"/>
    <lineage>
        <taxon>Eukaryota</taxon>
        <taxon>Sar</taxon>
        <taxon>Alveolata</taxon>
        <taxon>Ciliophora</taxon>
        <taxon>Postciliodesmatophora</taxon>
        <taxon>Heterotrichea</taxon>
        <taxon>Heterotrichida</taxon>
        <taxon>Stentoridae</taxon>
        <taxon>Stentor</taxon>
    </lineage>
</organism>
<dbReference type="Proteomes" id="UP000187209">
    <property type="component" value="Unassembled WGS sequence"/>
</dbReference>
<dbReference type="PANTHER" id="PTHR11952">
    <property type="entry name" value="UDP- GLUCOSE PYROPHOSPHORYLASE"/>
    <property type="match status" value="1"/>
</dbReference>
<name>A0A1R2CS66_9CILI</name>
<dbReference type="GO" id="GO:0051748">
    <property type="term" value="F:UTP-monosaccharide-1-phosphate uridylyltransferase activity"/>
    <property type="evidence" value="ECO:0007669"/>
    <property type="project" value="UniProtKB-EC"/>
</dbReference>
<sequence>MERLSDDQIKALMGTPEYNQSHLFTADSDHATIIQQLKYFDRNYPGGIKNYIARARRLLVDSATGVNPLEGWSPSAPESQLVSPELNLDEFLSLEQEGLSEIAHSGIVLVAGGLGERLGYSSIKIGLPVELVTETCFLKLFIESILALQERSGTHIPLAIMTSEDTHDRTVDLIKTLGHEEYTSTIYLMKQEKVPAIIDNEGRFALEKGQLSGKPHGHGDVHILLYQHGIAQKWLSEGKKWVMFIQDTNPLPFKVFASALGVSKKNNFAMNFLGVPRIPKESMGGVARLTKPGENDLIVCVEYNIIDTLMKSSGHPGDISNRELGVGTPLTADFSPFPGNINTLLFNLPSYVNALQRTGGTMPEFVNPKYADATKTVFKSATRLECLMQDFSKMFNPDEKAGFTMYDRWISFTAVKNSLADAVQKVQQGLDPWSAGMGENDYYYCNNKLLQLAGANIEPPNQTETFSGITYKFPAKIVLHPSFAVSLSELRSKVQGRWDISARSVLILEGKNTVVNGLKSDGFLHITSSQENVEKTDGVVPRYVPVEENDKEYLKIRGFKMIHV</sequence>
<dbReference type="EMBL" id="MPUH01000073">
    <property type="protein sequence ID" value="OMJ91852.1"/>
    <property type="molecule type" value="Genomic_DNA"/>
</dbReference>
<dbReference type="Gene3D" id="2.160.10.30">
    <property type="match status" value="1"/>
</dbReference>
<comment type="cofactor">
    <cofactor evidence="1">
        <name>Mn(2+)</name>
        <dbReference type="ChEBI" id="CHEBI:29035"/>
    </cofactor>
</comment>
<evidence type="ECO:0000256" key="1">
    <source>
        <dbReference type="ARBA" id="ARBA00001936"/>
    </source>
</evidence>
<dbReference type="SUPFAM" id="SSF53448">
    <property type="entry name" value="Nucleotide-diphospho-sugar transferases"/>
    <property type="match status" value="1"/>
</dbReference>
<dbReference type="InterPro" id="IPR002618">
    <property type="entry name" value="UDPGP_fam"/>
</dbReference>